<evidence type="ECO:0000313" key="2">
    <source>
        <dbReference type="EMBL" id="NJP43918.1"/>
    </source>
</evidence>
<dbReference type="RefSeq" id="WP_167982780.1">
    <property type="nucleotide sequence ID" value="NZ_JAATEJ010000006.1"/>
</dbReference>
<feature type="domain" description="ATPase AAA-type core" evidence="1">
    <location>
        <begin position="60"/>
        <end position="376"/>
    </location>
</feature>
<dbReference type="Proteomes" id="UP000734511">
    <property type="component" value="Unassembled WGS sequence"/>
</dbReference>
<keyword evidence="3" id="KW-1185">Reference proteome</keyword>
<gene>
    <name evidence="2" type="ORF">HCN08_10950</name>
</gene>
<dbReference type="PANTHER" id="PTHR40396:SF1">
    <property type="entry name" value="ATPASE AAA-TYPE CORE DOMAIN-CONTAINING PROTEIN"/>
    <property type="match status" value="1"/>
</dbReference>
<evidence type="ECO:0000313" key="3">
    <source>
        <dbReference type="Proteomes" id="UP000734511"/>
    </source>
</evidence>
<dbReference type="SUPFAM" id="SSF52540">
    <property type="entry name" value="P-loop containing nucleoside triphosphate hydrolases"/>
    <property type="match status" value="1"/>
</dbReference>
<dbReference type="InterPro" id="IPR003959">
    <property type="entry name" value="ATPase_AAA_core"/>
</dbReference>
<protein>
    <submittedName>
        <fullName evidence="2">ATP-binding protein</fullName>
    </submittedName>
</protein>
<reference evidence="2 3" key="1">
    <citation type="submission" date="2020-03" db="EMBL/GenBank/DDBJ databases">
        <title>WGS of actinomycetes isolated from Thailand.</title>
        <authorList>
            <person name="Thawai C."/>
        </authorList>
    </citation>
    <scope>NUCLEOTIDE SEQUENCE [LARGE SCALE GENOMIC DNA]</scope>
    <source>
        <strain evidence="2 3">PRB2-1</strain>
    </source>
</reference>
<keyword evidence="2" id="KW-0547">Nucleotide-binding</keyword>
<comment type="caution">
    <text evidence="2">The sequence shown here is derived from an EMBL/GenBank/DDBJ whole genome shotgun (WGS) entry which is preliminary data.</text>
</comment>
<sequence length="450" mass="49541">MDKVDESLNASVLLSFQAENVRSFRGDWELSLLATSLAEKPVVRRVVWRSGGRTIGVLPVACIYGANASGKSNILRAMADMRELVLQSFRLGSPGGGVPRRPFLLDPEARRTPSRFEVDLVVDGVRHGYGFVVDDQRVVSEWATRYPHGRAALLFNRTGDEVELGAGNRARGQAVKALLRPNALFLSTAASAAHPDLLPLYTWFERNLLLADARTRTFRQAVTRQLLDDEARRSQVLALLQAADLGIIGANRHEMDPVMQERMQRAVRILSGREDDDSSPADILDFETLDSNLVHRGAVDDIEMTADDESLGTLVWFGLIGPVLQALAQGTVLLADELDASLHPALVSQLVQLFQDPETNPRHAQLIFNSHDVTLMGDSVTERLIGRDQVWFTEKYSDGNTHLFALADLDPRKEEAIARRYLAGRYGAIPILSSEDFAAATAPATSGRPT</sequence>
<accession>A0ABX0ZQI5</accession>
<dbReference type="EMBL" id="JAATEJ010000006">
    <property type="protein sequence ID" value="NJP43918.1"/>
    <property type="molecule type" value="Genomic_DNA"/>
</dbReference>
<dbReference type="GO" id="GO:0005524">
    <property type="term" value="F:ATP binding"/>
    <property type="evidence" value="ECO:0007669"/>
    <property type="project" value="UniProtKB-KW"/>
</dbReference>
<proteinExistence type="predicted"/>
<evidence type="ECO:0000259" key="1">
    <source>
        <dbReference type="Pfam" id="PF13304"/>
    </source>
</evidence>
<dbReference type="InterPro" id="IPR027417">
    <property type="entry name" value="P-loop_NTPase"/>
</dbReference>
<dbReference type="Pfam" id="PF13304">
    <property type="entry name" value="AAA_21"/>
    <property type="match status" value="1"/>
</dbReference>
<organism evidence="2 3">
    <name type="scientific">Actinacidiphila epipremni</name>
    <dbReference type="NCBI Taxonomy" id="2053013"/>
    <lineage>
        <taxon>Bacteria</taxon>
        <taxon>Bacillati</taxon>
        <taxon>Actinomycetota</taxon>
        <taxon>Actinomycetes</taxon>
        <taxon>Kitasatosporales</taxon>
        <taxon>Streptomycetaceae</taxon>
        <taxon>Actinacidiphila</taxon>
    </lineage>
</organism>
<dbReference type="PANTHER" id="PTHR40396">
    <property type="entry name" value="ATPASE-LIKE PROTEIN"/>
    <property type="match status" value="1"/>
</dbReference>
<keyword evidence="2" id="KW-0067">ATP-binding</keyword>
<name>A0ABX0ZQI5_9ACTN</name>